<dbReference type="AlphaFoldDB" id="A0A4Z0R1X6"/>
<keyword evidence="3" id="KW-1185">Reference proteome</keyword>
<evidence type="ECO:0000313" key="2">
    <source>
        <dbReference type="EMBL" id="TGE35616.1"/>
    </source>
</evidence>
<evidence type="ECO:0000259" key="1">
    <source>
        <dbReference type="Pfam" id="PF12728"/>
    </source>
</evidence>
<dbReference type="Pfam" id="PF12728">
    <property type="entry name" value="HTH_17"/>
    <property type="match status" value="1"/>
</dbReference>
<dbReference type="RefSeq" id="WP_135551418.1">
    <property type="nucleotide sequence ID" value="NZ_SPQQ01000012.1"/>
</dbReference>
<dbReference type="Gene3D" id="1.10.10.60">
    <property type="entry name" value="Homeodomain-like"/>
    <property type="match status" value="1"/>
</dbReference>
<feature type="domain" description="Helix-turn-helix" evidence="1">
    <location>
        <begin position="33"/>
        <end position="59"/>
    </location>
</feature>
<keyword evidence="2" id="KW-0238">DNA-binding</keyword>
<organism evidence="2 3">
    <name type="scientific">Desulfosporosinus fructosivorans</name>
    <dbReference type="NCBI Taxonomy" id="2018669"/>
    <lineage>
        <taxon>Bacteria</taxon>
        <taxon>Bacillati</taxon>
        <taxon>Bacillota</taxon>
        <taxon>Clostridia</taxon>
        <taxon>Eubacteriales</taxon>
        <taxon>Desulfitobacteriaceae</taxon>
        <taxon>Desulfosporosinus</taxon>
    </lineage>
</organism>
<proteinExistence type="predicted"/>
<dbReference type="SUPFAM" id="SSF46689">
    <property type="entry name" value="Homeodomain-like"/>
    <property type="match status" value="1"/>
</dbReference>
<dbReference type="GO" id="GO:0003677">
    <property type="term" value="F:DNA binding"/>
    <property type="evidence" value="ECO:0007669"/>
    <property type="project" value="UniProtKB-KW"/>
</dbReference>
<comment type="caution">
    <text evidence="2">The sequence shown here is derived from an EMBL/GenBank/DDBJ whole genome shotgun (WGS) entry which is preliminary data.</text>
</comment>
<dbReference type="EMBL" id="SPQQ01000012">
    <property type="protein sequence ID" value="TGE35616.1"/>
    <property type="molecule type" value="Genomic_DNA"/>
</dbReference>
<dbReference type="InterPro" id="IPR041657">
    <property type="entry name" value="HTH_17"/>
</dbReference>
<name>A0A4Z0R1X6_9FIRM</name>
<gene>
    <name evidence="2" type="ORF">E4K67_24080</name>
</gene>
<protein>
    <submittedName>
        <fullName evidence="2">DNA-binding protein</fullName>
    </submittedName>
</protein>
<reference evidence="2 3" key="1">
    <citation type="submission" date="2019-03" db="EMBL/GenBank/DDBJ databases">
        <title>Draft Genome Sequence of Desulfosporosinus fructosivorans Strain 63.6F, Isolated from Marine Sediment in the Baltic Sea.</title>
        <authorList>
            <person name="Hausmann B."/>
            <person name="Vandieken V."/>
            <person name="Pjevac P."/>
            <person name="Schreck K."/>
            <person name="Herbold C.W."/>
            <person name="Loy A."/>
        </authorList>
    </citation>
    <scope>NUCLEOTIDE SEQUENCE [LARGE SCALE GENOMIC DNA]</scope>
    <source>
        <strain evidence="2 3">63.6F</strain>
    </source>
</reference>
<dbReference type="InterPro" id="IPR009057">
    <property type="entry name" value="Homeodomain-like_sf"/>
</dbReference>
<evidence type="ECO:0000313" key="3">
    <source>
        <dbReference type="Proteomes" id="UP000298460"/>
    </source>
</evidence>
<accession>A0A4Z0R1X6</accession>
<sequence length="70" mass="7948">MDGAIVIILGGRPSIKRENVTKALKLYDTQNVTTQDICTMCNLSKNTLYNYIRQRKLTHDNVPIIIEGKI</sequence>
<dbReference type="Proteomes" id="UP000298460">
    <property type="component" value="Unassembled WGS sequence"/>
</dbReference>